<organism evidence="1 2">
    <name type="scientific">Trifolium medium</name>
    <dbReference type="NCBI Taxonomy" id="97028"/>
    <lineage>
        <taxon>Eukaryota</taxon>
        <taxon>Viridiplantae</taxon>
        <taxon>Streptophyta</taxon>
        <taxon>Embryophyta</taxon>
        <taxon>Tracheophyta</taxon>
        <taxon>Spermatophyta</taxon>
        <taxon>Magnoliopsida</taxon>
        <taxon>eudicotyledons</taxon>
        <taxon>Gunneridae</taxon>
        <taxon>Pentapetalae</taxon>
        <taxon>rosids</taxon>
        <taxon>fabids</taxon>
        <taxon>Fabales</taxon>
        <taxon>Fabaceae</taxon>
        <taxon>Papilionoideae</taxon>
        <taxon>50 kb inversion clade</taxon>
        <taxon>NPAAA clade</taxon>
        <taxon>Hologalegina</taxon>
        <taxon>IRL clade</taxon>
        <taxon>Trifolieae</taxon>
        <taxon>Trifolium</taxon>
    </lineage>
</organism>
<dbReference type="EMBL" id="LXQA010459581">
    <property type="protein sequence ID" value="MCI53196.1"/>
    <property type="molecule type" value="Genomic_DNA"/>
</dbReference>
<name>A0A392SZ79_9FABA</name>
<dbReference type="AlphaFoldDB" id="A0A392SZ79"/>
<proteinExistence type="predicted"/>
<dbReference type="Proteomes" id="UP000265520">
    <property type="component" value="Unassembled WGS sequence"/>
</dbReference>
<feature type="non-terminal residue" evidence="1">
    <location>
        <position position="63"/>
    </location>
</feature>
<protein>
    <submittedName>
        <fullName evidence="1">Uncharacterized protein</fullName>
    </submittedName>
</protein>
<sequence>MLNIVPTPAHVLTWEKPSANWLKFNVDGAIFMTEGKFGIVTATECEAIAMKHALALALSNGFE</sequence>
<evidence type="ECO:0000313" key="2">
    <source>
        <dbReference type="Proteomes" id="UP000265520"/>
    </source>
</evidence>
<comment type="caution">
    <text evidence="1">The sequence shown here is derived from an EMBL/GenBank/DDBJ whole genome shotgun (WGS) entry which is preliminary data.</text>
</comment>
<reference evidence="1 2" key="1">
    <citation type="journal article" date="2018" name="Front. Plant Sci.">
        <title>Red Clover (Trifolium pratense) and Zigzag Clover (T. medium) - A Picture of Genomic Similarities and Differences.</title>
        <authorList>
            <person name="Dluhosova J."/>
            <person name="Istvanek J."/>
            <person name="Nedelnik J."/>
            <person name="Repkova J."/>
        </authorList>
    </citation>
    <scope>NUCLEOTIDE SEQUENCE [LARGE SCALE GENOMIC DNA]</scope>
    <source>
        <strain evidence="2">cv. 10/8</strain>
        <tissue evidence="1">Leaf</tissue>
    </source>
</reference>
<keyword evidence="2" id="KW-1185">Reference proteome</keyword>
<evidence type="ECO:0000313" key="1">
    <source>
        <dbReference type="EMBL" id="MCI53196.1"/>
    </source>
</evidence>
<accession>A0A392SZ79</accession>